<keyword evidence="7" id="KW-1185">Reference proteome</keyword>
<dbReference type="SUPFAM" id="SSF75420">
    <property type="entry name" value="YhbC-like, N-terminal domain"/>
    <property type="match status" value="1"/>
</dbReference>
<evidence type="ECO:0000259" key="4">
    <source>
        <dbReference type="Pfam" id="PF02576"/>
    </source>
</evidence>
<evidence type="ECO:0000256" key="2">
    <source>
        <dbReference type="ARBA" id="ARBA00022517"/>
    </source>
</evidence>
<dbReference type="NCBIfam" id="NF011229">
    <property type="entry name" value="PRK14636.1"/>
    <property type="match status" value="1"/>
</dbReference>
<dbReference type="SUPFAM" id="SSF74942">
    <property type="entry name" value="YhbC-like, C-terminal domain"/>
    <property type="match status" value="1"/>
</dbReference>
<dbReference type="CDD" id="cd01734">
    <property type="entry name" value="YlxS_C"/>
    <property type="match status" value="1"/>
</dbReference>
<evidence type="ECO:0000313" key="7">
    <source>
        <dbReference type="Proteomes" id="UP000218784"/>
    </source>
</evidence>
<name>A0A2A4I0M7_9SPHN</name>
<dbReference type="PANTHER" id="PTHR33867:SF1">
    <property type="entry name" value="RIBOSOME MATURATION FACTOR RIMP"/>
    <property type="match status" value="1"/>
</dbReference>
<dbReference type="InterPro" id="IPR036847">
    <property type="entry name" value="RimP_C_sf"/>
</dbReference>
<gene>
    <name evidence="3" type="primary">rimP</name>
    <name evidence="6" type="ORF">COA17_01530</name>
</gene>
<reference evidence="6 7" key="1">
    <citation type="submission" date="2017-09" db="EMBL/GenBank/DDBJ databases">
        <title>Sphingomonas ginsenosidimutans KACC 14949, whole genome shotgun sequence.</title>
        <authorList>
            <person name="Feng G."/>
            <person name="Zhu H."/>
        </authorList>
    </citation>
    <scope>NUCLEOTIDE SEQUENCE [LARGE SCALE GENOMIC DNA]</scope>
    <source>
        <strain evidence="6 7">KACC 14949</strain>
    </source>
</reference>
<dbReference type="InterPro" id="IPR028998">
    <property type="entry name" value="RimP_C"/>
</dbReference>
<dbReference type="InterPro" id="IPR003728">
    <property type="entry name" value="Ribosome_maturation_RimP"/>
</dbReference>
<dbReference type="AlphaFoldDB" id="A0A2A4I0M7"/>
<dbReference type="Pfam" id="PF02576">
    <property type="entry name" value="RimP_N"/>
    <property type="match status" value="1"/>
</dbReference>
<dbReference type="PANTHER" id="PTHR33867">
    <property type="entry name" value="RIBOSOME MATURATION FACTOR RIMP"/>
    <property type="match status" value="1"/>
</dbReference>
<feature type="domain" description="Ribosome maturation factor RimP N-terminal" evidence="4">
    <location>
        <begin position="59"/>
        <end position="138"/>
    </location>
</feature>
<sequence>MTAAAWFRQKACGGGATRLYRPCFLLHREVQGAAGFAPRRRKTHVRKVRLNDIDTLTRLIEPEAQALGFALVRVRLFGKDDERTLQVMAERPDTRQLTIDDCANLSRRLSDLLDAMEAEGRDPIEGAYRLEVSSPGIDRPLTRRQDFADWTGHEARIVLTEAVDGQKQFKGELEGIDADGLIAIRHPRTGEVAHAPFALIADAKLVLTDRLIAATVPLSMDGADEEILDTSATTDEAEETH</sequence>
<dbReference type="Gene3D" id="3.30.300.70">
    <property type="entry name" value="RimP-like superfamily, N-terminal"/>
    <property type="match status" value="1"/>
</dbReference>
<evidence type="ECO:0000313" key="6">
    <source>
        <dbReference type="EMBL" id="PCG10170.1"/>
    </source>
</evidence>
<organism evidence="6 7">
    <name type="scientific">Sphingomonas ginsenosidimutans</name>
    <dbReference type="NCBI Taxonomy" id="862134"/>
    <lineage>
        <taxon>Bacteria</taxon>
        <taxon>Pseudomonadati</taxon>
        <taxon>Pseudomonadota</taxon>
        <taxon>Alphaproteobacteria</taxon>
        <taxon>Sphingomonadales</taxon>
        <taxon>Sphingomonadaceae</taxon>
        <taxon>Sphingomonas</taxon>
    </lineage>
</organism>
<dbReference type="GO" id="GO:0005829">
    <property type="term" value="C:cytosol"/>
    <property type="evidence" value="ECO:0007669"/>
    <property type="project" value="TreeGrafter"/>
</dbReference>
<comment type="caution">
    <text evidence="6">The sequence shown here is derived from an EMBL/GenBank/DDBJ whole genome shotgun (WGS) entry which is preliminary data.</text>
</comment>
<keyword evidence="2 3" id="KW-0690">Ribosome biogenesis</keyword>
<dbReference type="Gene3D" id="2.30.30.180">
    <property type="entry name" value="Ribosome maturation factor RimP, C-terminal domain"/>
    <property type="match status" value="1"/>
</dbReference>
<keyword evidence="1 3" id="KW-0963">Cytoplasm</keyword>
<comment type="similarity">
    <text evidence="3">Belongs to the RimP family.</text>
</comment>
<dbReference type="HAMAP" id="MF_01077">
    <property type="entry name" value="RimP"/>
    <property type="match status" value="1"/>
</dbReference>
<dbReference type="GO" id="GO:0006412">
    <property type="term" value="P:translation"/>
    <property type="evidence" value="ECO:0007669"/>
    <property type="project" value="TreeGrafter"/>
</dbReference>
<dbReference type="InterPro" id="IPR028989">
    <property type="entry name" value="RimP_N"/>
</dbReference>
<comment type="function">
    <text evidence="3">Required for maturation of 30S ribosomal subunits.</text>
</comment>
<dbReference type="Proteomes" id="UP000218784">
    <property type="component" value="Unassembled WGS sequence"/>
</dbReference>
<evidence type="ECO:0000256" key="3">
    <source>
        <dbReference type="HAMAP-Rule" id="MF_01077"/>
    </source>
</evidence>
<protein>
    <recommendedName>
        <fullName evidence="3">Ribosome maturation factor RimP</fullName>
    </recommendedName>
</protein>
<accession>A0A2A4I0M7</accession>
<dbReference type="GO" id="GO:0000028">
    <property type="term" value="P:ribosomal small subunit assembly"/>
    <property type="evidence" value="ECO:0007669"/>
    <property type="project" value="TreeGrafter"/>
</dbReference>
<feature type="domain" description="Ribosome maturation factor RimP C-terminal" evidence="5">
    <location>
        <begin position="141"/>
        <end position="208"/>
    </location>
</feature>
<evidence type="ECO:0000256" key="1">
    <source>
        <dbReference type="ARBA" id="ARBA00022490"/>
    </source>
</evidence>
<dbReference type="InterPro" id="IPR035956">
    <property type="entry name" value="RimP_N_sf"/>
</dbReference>
<comment type="subcellular location">
    <subcellularLocation>
        <location evidence="3">Cytoplasm</location>
    </subcellularLocation>
</comment>
<evidence type="ECO:0000259" key="5">
    <source>
        <dbReference type="Pfam" id="PF17384"/>
    </source>
</evidence>
<proteinExistence type="inferred from homology"/>
<dbReference type="Pfam" id="PF17384">
    <property type="entry name" value="DUF150_C"/>
    <property type="match status" value="1"/>
</dbReference>
<dbReference type="EMBL" id="NWVD01000001">
    <property type="protein sequence ID" value="PCG10170.1"/>
    <property type="molecule type" value="Genomic_DNA"/>
</dbReference>